<proteinExistence type="predicted"/>
<accession>A0AC35G7A4</accession>
<dbReference type="WBParaSite" id="PS1159_v2.g24289.t1">
    <property type="protein sequence ID" value="PS1159_v2.g24289.t1"/>
    <property type="gene ID" value="PS1159_v2.g24289"/>
</dbReference>
<dbReference type="Proteomes" id="UP000887580">
    <property type="component" value="Unplaced"/>
</dbReference>
<evidence type="ECO:0000313" key="2">
    <source>
        <dbReference type="WBParaSite" id="PS1159_v2.g24289.t1"/>
    </source>
</evidence>
<protein>
    <submittedName>
        <fullName evidence="2">Palmitoyl-protein hydrolase</fullName>
    </submittedName>
</protein>
<sequence>MRLTVLSDLSREIRTFVYFILIIATTIFVFSALFSSTSSASSRISTFHFNRTFKTTAKTFSFLQNLGGGSGAAPNMNVDGPAPIILPAKSKHTATIIFFHGLGDQGNGWAQVFKEDIKFDHVKTICPNAGVRPVSLNFGMPMPAWYDILGLTDNSPEDAAGIQRAAEYVHGLVNAEIKAGIPSERIVLGGFSMGGALAIYAGLTFDKPLAAIVGLSSFLLQRDKIPGSHTANLKTPVFLGHGTQDPLVPFDFGKRTHEAISKFNPNSQLKAYPMDHTSCAPELKDCRDFLANILK</sequence>
<reference evidence="2" key="1">
    <citation type="submission" date="2022-11" db="UniProtKB">
        <authorList>
            <consortium name="WormBaseParasite"/>
        </authorList>
    </citation>
    <scope>IDENTIFICATION</scope>
</reference>
<organism evidence="1 2">
    <name type="scientific">Panagrolaimus sp. PS1159</name>
    <dbReference type="NCBI Taxonomy" id="55785"/>
    <lineage>
        <taxon>Eukaryota</taxon>
        <taxon>Metazoa</taxon>
        <taxon>Ecdysozoa</taxon>
        <taxon>Nematoda</taxon>
        <taxon>Chromadorea</taxon>
        <taxon>Rhabditida</taxon>
        <taxon>Tylenchina</taxon>
        <taxon>Panagrolaimomorpha</taxon>
        <taxon>Panagrolaimoidea</taxon>
        <taxon>Panagrolaimidae</taxon>
        <taxon>Panagrolaimus</taxon>
    </lineage>
</organism>
<name>A0AC35G7A4_9BILA</name>
<evidence type="ECO:0000313" key="1">
    <source>
        <dbReference type="Proteomes" id="UP000887580"/>
    </source>
</evidence>